<accession>A0A1W1IB28</accession>
<evidence type="ECO:0000259" key="1">
    <source>
        <dbReference type="Pfam" id="PF13579"/>
    </source>
</evidence>
<dbReference type="AlphaFoldDB" id="A0A1W1IB28"/>
<dbReference type="OrthoDB" id="9775208at2"/>
<dbReference type="EMBL" id="LT828648">
    <property type="protein sequence ID" value="SLM49973.1"/>
    <property type="molecule type" value="Genomic_DNA"/>
</dbReference>
<dbReference type="RefSeq" id="WP_155970397.1">
    <property type="nucleotide sequence ID" value="NZ_LT828648.1"/>
</dbReference>
<keyword evidence="3" id="KW-1185">Reference proteome</keyword>
<organism evidence="2 3">
    <name type="scientific">Nitrospira japonica</name>
    <dbReference type="NCBI Taxonomy" id="1325564"/>
    <lineage>
        <taxon>Bacteria</taxon>
        <taxon>Pseudomonadati</taxon>
        <taxon>Nitrospirota</taxon>
        <taxon>Nitrospiria</taxon>
        <taxon>Nitrospirales</taxon>
        <taxon>Nitrospiraceae</taxon>
        <taxon>Nitrospira</taxon>
    </lineage>
</organism>
<dbReference type="STRING" id="1325564.NSJP_3806"/>
<proteinExistence type="predicted"/>
<dbReference type="PANTHER" id="PTHR12526:SF630">
    <property type="entry name" value="GLYCOSYLTRANSFERASE"/>
    <property type="match status" value="1"/>
</dbReference>
<evidence type="ECO:0000313" key="2">
    <source>
        <dbReference type="EMBL" id="SLM49973.1"/>
    </source>
</evidence>
<dbReference type="SUPFAM" id="SSF53756">
    <property type="entry name" value="UDP-Glycosyltransferase/glycogen phosphorylase"/>
    <property type="match status" value="1"/>
</dbReference>
<dbReference type="Pfam" id="PF13692">
    <property type="entry name" value="Glyco_trans_1_4"/>
    <property type="match status" value="1"/>
</dbReference>
<protein>
    <recommendedName>
        <fullName evidence="1">Glycosyltransferase subfamily 4-like N-terminal domain-containing protein</fullName>
    </recommendedName>
</protein>
<dbReference type="Pfam" id="PF13579">
    <property type="entry name" value="Glyco_trans_4_4"/>
    <property type="match status" value="1"/>
</dbReference>
<evidence type="ECO:0000313" key="3">
    <source>
        <dbReference type="Proteomes" id="UP000192042"/>
    </source>
</evidence>
<dbReference type="Gene3D" id="3.40.50.2000">
    <property type="entry name" value="Glycogen Phosphorylase B"/>
    <property type="match status" value="2"/>
</dbReference>
<dbReference type="Proteomes" id="UP000192042">
    <property type="component" value="Chromosome I"/>
</dbReference>
<reference evidence="2 3" key="1">
    <citation type="submission" date="2017-03" db="EMBL/GenBank/DDBJ databases">
        <authorList>
            <person name="Afonso C.L."/>
            <person name="Miller P.J."/>
            <person name="Scott M.A."/>
            <person name="Spackman E."/>
            <person name="Goraichik I."/>
            <person name="Dimitrov K.M."/>
            <person name="Suarez D.L."/>
            <person name="Swayne D.E."/>
        </authorList>
    </citation>
    <scope>NUCLEOTIDE SEQUENCE [LARGE SCALE GENOMIC DNA]</scope>
    <source>
        <strain evidence="2">Genome sequencing of Nitrospira japonica strain NJ11</strain>
    </source>
</reference>
<feature type="domain" description="Glycosyltransferase subfamily 4-like N-terminal" evidence="1">
    <location>
        <begin position="22"/>
        <end position="147"/>
    </location>
</feature>
<name>A0A1W1IB28_9BACT</name>
<dbReference type="KEGG" id="nja:NSJP_3806"/>
<dbReference type="PANTHER" id="PTHR12526">
    <property type="entry name" value="GLYCOSYLTRANSFERASE"/>
    <property type="match status" value="1"/>
</dbReference>
<dbReference type="GO" id="GO:0016757">
    <property type="term" value="F:glycosyltransferase activity"/>
    <property type="evidence" value="ECO:0007669"/>
    <property type="project" value="UniProtKB-ARBA"/>
</dbReference>
<gene>
    <name evidence="2" type="ORF">NSJP_3806</name>
</gene>
<sequence length="363" mass="40214">MKIAFVNDGIHEYASGDPSAVGGAERQQWLLARALAAAGWSVKVGTRHRLERGRRETIDGVDYVGIGIGPYLPALFRFLRSERPNWFYLRCAQPLLGPMVQLARVSNVRTIFSAGFDTDIQPREALTRRRRLWPLYAWGLAQVEKLFLQHGRQLSGLPTKWRSKAYIVRSIAGARAPVKPHAMREKYVAWIGMLRRHKRPDLLIEIARKAPALRFVLCGGQSTFGTTAGYSEQIMNRLRDLTNVNYCGQVSPEHAEGIIRNAAVLLSTSSSEGFPNTFLQAWSSGTPVVSLEIDPDDIIKRYGLGAMSNGVVGAVRDITRLIASADQRDDIAVHTQRYVTQYHSDAAVVEAFEAAVSGASLQA</sequence>
<dbReference type="InterPro" id="IPR028098">
    <property type="entry name" value="Glyco_trans_4-like_N"/>
</dbReference>
<dbReference type="CDD" id="cd03801">
    <property type="entry name" value="GT4_PimA-like"/>
    <property type="match status" value="1"/>
</dbReference>